<dbReference type="Proteomes" id="UP001281761">
    <property type="component" value="Unassembled WGS sequence"/>
</dbReference>
<dbReference type="EMBL" id="JARBJD010000138">
    <property type="protein sequence ID" value="KAK2950321.1"/>
    <property type="molecule type" value="Genomic_DNA"/>
</dbReference>
<keyword evidence="2" id="KW-1185">Reference proteome</keyword>
<accession>A0ABQ9XJ82</accession>
<sequence>MLKQAPLKNDTISLPASTTTDWRLVLQDSITANTLRQGCISLFEQVNSGQNLTPIEVTHAVSFLKYASIHTKYSEYPFQKLLEPLLSFEVFGQRKLTSALVKLVAHPSNSLQTVALSLLDVTFSISLKEYFPTLTLTGLMPHLFTNLSPHEIPLDETTIEFHRHLISILDHFFIVSSPQDIPRSLQIDLFFFDANNFLCENLDSLFKPSLAYLRSLIAPPACSPDTRSGLLLVSRMRLFREFMLSRLSFTSVPEIQRFFEEIRMDIVEELAPMLGFTSTYEAKLCLQSEGTGPKTIEYWLKGFDCLLKRVSEGIQFSDLGTLAVALFLSNRHYQLELFFSSDDKFELKMYGRNFSSSPSNTQSLWTLFTPTQPHHATIVLDAFRRFMSHENRLSVEKHIWSGWFPSFVKAVDPSKLPFTADFIPFHTQLIIMLCGHLQTISHNFFHFSDKCTLTDQLRSELDETYHAFYTHTKDYVVHLSLHPFALDNDGRDVILEYLHRVYLWDCDNSLSKPYREEVRKAMDASALSSSSPPFILTSQLVCRLTDDEIINVVDRIVALLESDSCLDDDTILRICAFHKHKLHYVRLSDLFRKAGRSTEQYLHALECLLSLPIDYLDRSPINYLLSSRSLSIHPTSDEWDDIHLETVGIVKRMIDQNQLKLAGGRLAGCVGHIAINLADIIEINRLTSINGGLITNLESRTYTLNSMTLLNESHGFTLNCKYQLVPWLA</sequence>
<reference evidence="1 2" key="1">
    <citation type="journal article" date="2022" name="bioRxiv">
        <title>Genomics of Preaxostyla Flagellates Illuminates Evolutionary Transitions and the Path Towards Mitochondrial Loss.</title>
        <authorList>
            <person name="Novak L.V.F."/>
            <person name="Treitli S.C."/>
            <person name="Pyrih J."/>
            <person name="Halakuc P."/>
            <person name="Pipaliya S.V."/>
            <person name="Vacek V."/>
            <person name="Brzon O."/>
            <person name="Soukal P."/>
            <person name="Eme L."/>
            <person name="Dacks J.B."/>
            <person name="Karnkowska A."/>
            <person name="Elias M."/>
            <person name="Hampl V."/>
        </authorList>
    </citation>
    <scope>NUCLEOTIDE SEQUENCE [LARGE SCALE GENOMIC DNA]</scope>
    <source>
        <strain evidence="1">NAU3</strain>
        <tissue evidence="1">Gut</tissue>
    </source>
</reference>
<evidence type="ECO:0000313" key="1">
    <source>
        <dbReference type="EMBL" id="KAK2950321.1"/>
    </source>
</evidence>
<comment type="caution">
    <text evidence="1">The sequence shown here is derived from an EMBL/GenBank/DDBJ whole genome shotgun (WGS) entry which is preliminary data.</text>
</comment>
<name>A0ABQ9XJ82_9EUKA</name>
<evidence type="ECO:0000313" key="2">
    <source>
        <dbReference type="Proteomes" id="UP001281761"/>
    </source>
</evidence>
<protein>
    <submittedName>
        <fullName evidence="1">Uncharacterized protein</fullName>
    </submittedName>
</protein>
<proteinExistence type="predicted"/>
<gene>
    <name evidence="1" type="ORF">BLNAU_14732</name>
</gene>
<organism evidence="1 2">
    <name type="scientific">Blattamonas nauphoetae</name>
    <dbReference type="NCBI Taxonomy" id="2049346"/>
    <lineage>
        <taxon>Eukaryota</taxon>
        <taxon>Metamonada</taxon>
        <taxon>Preaxostyla</taxon>
        <taxon>Oxymonadida</taxon>
        <taxon>Blattamonas</taxon>
    </lineage>
</organism>